<keyword evidence="3 9" id="KW-0444">Lipid biosynthesis</keyword>
<feature type="active site" evidence="9">
    <location>
        <position position="114"/>
    </location>
</feature>
<evidence type="ECO:0000256" key="4">
    <source>
        <dbReference type="ARBA" id="ARBA00022679"/>
    </source>
</evidence>
<comment type="subcellular location">
    <subcellularLocation>
        <location evidence="9">Cytoplasm</location>
    </subcellularLocation>
</comment>
<feature type="region of interest" description="ACP-binding" evidence="9">
    <location>
        <begin position="254"/>
        <end position="258"/>
    </location>
</feature>
<dbReference type="STRING" id="714313.LSA_12000"/>
<keyword evidence="13" id="KW-1185">Reference proteome</keyword>
<evidence type="ECO:0000313" key="12">
    <source>
        <dbReference type="EMBL" id="AEN99578.1"/>
    </source>
</evidence>
<dbReference type="GO" id="GO:0004315">
    <property type="term" value="F:3-oxoacyl-[acyl-carrier-protein] synthase activity"/>
    <property type="evidence" value="ECO:0007669"/>
    <property type="project" value="InterPro"/>
</dbReference>
<organism evidence="12 13">
    <name type="scientific">Fructilactobacillus sanfranciscensis (strain TMW 1.1304)</name>
    <name type="common">Lactobacillus sanfranciscensis</name>
    <dbReference type="NCBI Taxonomy" id="714313"/>
    <lineage>
        <taxon>Bacteria</taxon>
        <taxon>Bacillati</taxon>
        <taxon>Bacillota</taxon>
        <taxon>Bacilli</taxon>
        <taxon>Lactobacillales</taxon>
        <taxon>Lactobacillaceae</taxon>
        <taxon>Fructilactobacillus</taxon>
    </lineage>
</organism>
<keyword evidence="9" id="KW-0511">Multifunctional enzyme</keyword>
<name>G2KWQ3_FRUST</name>
<dbReference type="eggNOG" id="COG0332">
    <property type="taxonomic scope" value="Bacteria"/>
</dbReference>
<protein>
    <recommendedName>
        <fullName evidence="9">Beta-ketoacyl-[acyl-carrier-protein] synthase III</fullName>
        <shortName evidence="9">Beta-ketoacyl-ACP synthase III</shortName>
        <shortName evidence="9">KAS III</shortName>
        <ecNumber evidence="9">2.3.1.180</ecNumber>
    </recommendedName>
    <alternativeName>
        <fullName evidence="9">3-oxoacyl-[acyl-carrier-protein] synthase 3</fullName>
    </alternativeName>
    <alternativeName>
        <fullName evidence="9">3-oxoacyl-[acyl-carrier-protein] synthase III</fullName>
    </alternativeName>
</protein>
<gene>
    <name evidence="9 12" type="primary">fabH</name>
    <name evidence="12" type="ordered locus">LSA_12000</name>
</gene>
<accession>G2KWQ3</accession>
<dbReference type="PANTHER" id="PTHR34069">
    <property type="entry name" value="3-OXOACYL-[ACYL-CARRIER-PROTEIN] SYNTHASE 3"/>
    <property type="match status" value="1"/>
</dbReference>
<dbReference type="GeneID" id="93161110"/>
<dbReference type="GO" id="GO:0044550">
    <property type="term" value="P:secondary metabolite biosynthetic process"/>
    <property type="evidence" value="ECO:0007669"/>
    <property type="project" value="TreeGrafter"/>
</dbReference>
<dbReference type="UniPathway" id="UPA00094"/>
<comment type="similarity">
    <text evidence="1 9">Belongs to the thiolase-like superfamily. FabH family.</text>
</comment>
<reference evidence="12 13" key="1">
    <citation type="journal article" date="2011" name="Microb. Cell Fact.">
        <title>Genomic analysis reveals Lactobacillus sanfranciscensis as stable element in traditional sourdoughs.</title>
        <authorList>
            <person name="Vogel R.F."/>
            <person name="Pavlovic M."/>
            <person name="Ehrmann M.A."/>
            <person name="Wiezer A."/>
            <person name="Liesegang H."/>
            <person name="Offschanka S."/>
            <person name="Voget S."/>
            <person name="Angelov A."/>
            <person name="Bocker G."/>
            <person name="Liebl W."/>
        </authorList>
    </citation>
    <scope>NUCLEOTIDE SEQUENCE [LARGE SCALE GENOMIC DNA]</scope>
    <source>
        <strain evidence="12 13">TMW 1.1304</strain>
    </source>
</reference>
<keyword evidence="7 9" id="KW-0275">Fatty acid biosynthesis</keyword>
<dbReference type="Pfam" id="PF08541">
    <property type="entry name" value="ACP_syn_III_C"/>
    <property type="match status" value="1"/>
</dbReference>
<feature type="domain" description="Beta-ketoacyl-[acyl-carrier-protein] synthase III N-terminal" evidence="11">
    <location>
        <begin position="108"/>
        <end position="184"/>
    </location>
</feature>
<feature type="domain" description="Beta-ketoacyl-[acyl-carrier-protein] synthase III C-terminal" evidence="10">
    <location>
        <begin position="238"/>
        <end position="326"/>
    </location>
</feature>
<evidence type="ECO:0000259" key="10">
    <source>
        <dbReference type="Pfam" id="PF08541"/>
    </source>
</evidence>
<dbReference type="GO" id="GO:0033818">
    <property type="term" value="F:beta-ketoacyl-acyl-carrier-protein synthase III activity"/>
    <property type="evidence" value="ECO:0007669"/>
    <property type="project" value="UniProtKB-UniRule"/>
</dbReference>
<dbReference type="PANTHER" id="PTHR34069:SF2">
    <property type="entry name" value="BETA-KETOACYL-[ACYL-CARRIER-PROTEIN] SYNTHASE III"/>
    <property type="match status" value="1"/>
</dbReference>
<dbReference type="Gene3D" id="3.40.47.10">
    <property type="match status" value="1"/>
</dbReference>
<dbReference type="Proteomes" id="UP000001285">
    <property type="component" value="Chromosome"/>
</dbReference>
<dbReference type="InterPro" id="IPR016039">
    <property type="entry name" value="Thiolase-like"/>
</dbReference>
<dbReference type="HAMAP" id="MF_01815">
    <property type="entry name" value="FabH"/>
    <property type="match status" value="1"/>
</dbReference>
<keyword evidence="2 9" id="KW-0963">Cytoplasm</keyword>
<dbReference type="NCBIfam" id="NF006829">
    <property type="entry name" value="PRK09352.1"/>
    <property type="match status" value="1"/>
</dbReference>
<keyword evidence="4 9" id="KW-0808">Transferase</keyword>
<comment type="function">
    <text evidence="9">Catalyzes the condensation reaction of fatty acid synthesis by the addition to an acyl acceptor of two carbons from malonyl-ACP. Catalyzes the first condensation reaction which initiates fatty acid synthesis and may therefore play a role in governing the total rate of fatty acid production. Possesses both acetoacetyl-ACP synthase and acetyl transacylase activities. Its substrate specificity determines the biosynthesis of branched-chain and/or straight-chain of fatty acids.</text>
</comment>
<dbReference type="GO" id="GO:0005737">
    <property type="term" value="C:cytoplasm"/>
    <property type="evidence" value="ECO:0007669"/>
    <property type="project" value="UniProtKB-SubCell"/>
</dbReference>
<evidence type="ECO:0000256" key="3">
    <source>
        <dbReference type="ARBA" id="ARBA00022516"/>
    </source>
</evidence>
<dbReference type="EC" id="2.3.1.180" evidence="9"/>
<dbReference type="InterPro" id="IPR004655">
    <property type="entry name" value="FabH"/>
</dbReference>
<comment type="subunit">
    <text evidence="9">Homodimer.</text>
</comment>
<evidence type="ECO:0000256" key="8">
    <source>
        <dbReference type="ARBA" id="ARBA00023315"/>
    </source>
</evidence>
<feature type="active site" evidence="9">
    <location>
        <position position="283"/>
    </location>
</feature>
<dbReference type="RefSeq" id="WP_014082432.1">
    <property type="nucleotide sequence ID" value="NC_015978.1"/>
</dbReference>
<dbReference type="KEGG" id="lsn:LSA_12000"/>
<dbReference type="InterPro" id="IPR013747">
    <property type="entry name" value="ACP_syn_III_C"/>
</dbReference>
<evidence type="ECO:0000259" key="11">
    <source>
        <dbReference type="Pfam" id="PF08545"/>
    </source>
</evidence>
<comment type="domain">
    <text evidence="9">The last Arg residue of the ACP-binding site is essential for the weak association between ACP/AcpP and FabH.</text>
</comment>
<dbReference type="HOGENOM" id="CLU_039592_4_1_9"/>
<dbReference type="InterPro" id="IPR013751">
    <property type="entry name" value="ACP_syn_III_N"/>
</dbReference>
<dbReference type="NCBIfam" id="TIGR00747">
    <property type="entry name" value="fabH"/>
    <property type="match status" value="1"/>
</dbReference>
<evidence type="ECO:0000256" key="9">
    <source>
        <dbReference type="HAMAP-Rule" id="MF_01815"/>
    </source>
</evidence>
<proteinExistence type="inferred from homology"/>
<keyword evidence="5 9" id="KW-0276">Fatty acid metabolism</keyword>
<comment type="catalytic activity">
    <reaction evidence="9">
        <text>malonyl-[ACP] + acetyl-CoA + H(+) = 3-oxobutanoyl-[ACP] + CO2 + CoA</text>
        <dbReference type="Rhea" id="RHEA:12080"/>
        <dbReference type="Rhea" id="RHEA-COMP:9623"/>
        <dbReference type="Rhea" id="RHEA-COMP:9625"/>
        <dbReference type="ChEBI" id="CHEBI:15378"/>
        <dbReference type="ChEBI" id="CHEBI:16526"/>
        <dbReference type="ChEBI" id="CHEBI:57287"/>
        <dbReference type="ChEBI" id="CHEBI:57288"/>
        <dbReference type="ChEBI" id="CHEBI:78449"/>
        <dbReference type="ChEBI" id="CHEBI:78450"/>
        <dbReference type="EC" id="2.3.1.180"/>
    </reaction>
</comment>
<feature type="active site" evidence="9">
    <location>
        <position position="253"/>
    </location>
</feature>
<comment type="pathway">
    <text evidence="9">Lipid metabolism; fatty acid biosynthesis.</text>
</comment>
<evidence type="ECO:0000313" key="13">
    <source>
        <dbReference type="Proteomes" id="UP000001285"/>
    </source>
</evidence>
<sequence length="326" mass="34906">MVMSSFRIKAIAKSVPQKVVTNDDLTKIMETSDEWIKRRTGIAQRHIATTESNTSMCVDVAKQLVNQAGIDVNQIDYIIVATMSGDYQTPSTAASVQGSIGASHAVAFDIDAACSGFVYGSSVMNTLLAGKKDSIGIVIGGEKLSRLVNWHDRGTAVLFGDGAAGILVQNDGSDSQILGENLSTFGEAGMSLTAGHHAGQNPFGENHDQDDQFLQMDGHAVYNFATKRVPESIEQAVKAAGIELSDIKYFVMHQANERIVKRVAKKLSLSMNKFPVNIHNYGNTAAASEPILLAELAEQGRLHRGDYLALTGFGGGLTVGTIVIKY</sequence>
<dbReference type="Pfam" id="PF08545">
    <property type="entry name" value="ACP_syn_III"/>
    <property type="match status" value="1"/>
</dbReference>
<keyword evidence="6 9" id="KW-0443">Lipid metabolism</keyword>
<evidence type="ECO:0000256" key="5">
    <source>
        <dbReference type="ARBA" id="ARBA00022832"/>
    </source>
</evidence>
<dbReference type="SUPFAM" id="SSF53901">
    <property type="entry name" value="Thiolase-like"/>
    <property type="match status" value="1"/>
</dbReference>
<dbReference type="GO" id="GO:0006633">
    <property type="term" value="P:fatty acid biosynthetic process"/>
    <property type="evidence" value="ECO:0007669"/>
    <property type="project" value="UniProtKB-UniRule"/>
</dbReference>
<evidence type="ECO:0000256" key="2">
    <source>
        <dbReference type="ARBA" id="ARBA00022490"/>
    </source>
</evidence>
<evidence type="ECO:0000256" key="1">
    <source>
        <dbReference type="ARBA" id="ARBA00008642"/>
    </source>
</evidence>
<dbReference type="EMBL" id="CP002461">
    <property type="protein sequence ID" value="AEN99578.1"/>
    <property type="molecule type" value="Genomic_DNA"/>
</dbReference>
<dbReference type="AlphaFoldDB" id="G2KWQ3"/>
<dbReference type="CDD" id="cd00830">
    <property type="entry name" value="KAS_III"/>
    <property type="match status" value="1"/>
</dbReference>
<keyword evidence="8 9" id="KW-0012">Acyltransferase</keyword>
<evidence type="ECO:0000256" key="6">
    <source>
        <dbReference type="ARBA" id="ARBA00023098"/>
    </source>
</evidence>
<evidence type="ECO:0000256" key="7">
    <source>
        <dbReference type="ARBA" id="ARBA00023160"/>
    </source>
</evidence>